<accession>A0ABX6G0V5</accession>
<dbReference type="EMBL" id="CP046904">
    <property type="protein sequence ID" value="QGZ42646.1"/>
    <property type="molecule type" value="Genomic_DNA"/>
</dbReference>
<dbReference type="NCBIfam" id="TIGR02595">
    <property type="entry name" value="PEP_CTERM"/>
    <property type="match status" value="1"/>
</dbReference>
<sequence>MAQACRRTRYWCAFSNFNPTGGDMCSVRIGAIMGKAVLAAVLPLAMAGHANAAMFQITMQTSGTGYFQMDGMFDEAGPASGGQVPYTMRMIATLTDPVADHSGPTSKWWSDSDASVRVDLEVGGVVYTTIQQDRYVRLSHAAGRSGAPYEVLEMYAELLPHSVGNSASLSHTIHLAPGLLPFSDIIEPMAFATPDVLQTRIDGGVYIIYEDVFVQVGTLGAYGQQTSVSVTAVPEPGTYAMTLLGCAVLAGAGALRARRAG</sequence>
<dbReference type="InterPro" id="IPR013424">
    <property type="entry name" value="Ice-binding_C"/>
</dbReference>
<proteinExistence type="predicted"/>
<dbReference type="Proteomes" id="UP000437862">
    <property type="component" value="Chromosome"/>
</dbReference>
<evidence type="ECO:0000313" key="1">
    <source>
        <dbReference type="EMBL" id="QGZ42646.1"/>
    </source>
</evidence>
<keyword evidence="2" id="KW-1185">Reference proteome</keyword>
<reference evidence="1 2" key="1">
    <citation type="submission" date="2019-12" db="EMBL/GenBank/DDBJ databases">
        <title>Draft Genome Sequences of Six Type Strains of the Genus Massilia.</title>
        <authorList>
            <person name="Miess H."/>
            <person name="Frediansyah A."/>
            <person name="Goeker M."/>
            <person name="Gross H."/>
        </authorList>
    </citation>
    <scope>NUCLEOTIDE SEQUENCE [LARGE SCALE GENOMIC DNA]</scope>
    <source>
        <strain evidence="1 2">DSM 26639</strain>
    </source>
</reference>
<name>A0ABX6G0V5_9BURK</name>
<organism evidence="1 2">
    <name type="scientific">Pseudoduganella flava</name>
    <dbReference type="NCBI Taxonomy" id="871742"/>
    <lineage>
        <taxon>Bacteria</taxon>
        <taxon>Pseudomonadati</taxon>
        <taxon>Pseudomonadota</taxon>
        <taxon>Betaproteobacteria</taxon>
        <taxon>Burkholderiales</taxon>
        <taxon>Oxalobacteraceae</taxon>
        <taxon>Telluria group</taxon>
        <taxon>Pseudoduganella</taxon>
    </lineage>
</organism>
<evidence type="ECO:0000313" key="2">
    <source>
        <dbReference type="Proteomes" id="UP000437862"/>
    </source>
</evidence>
<protein>
    <submittedName>
        <fullName evidence="1">PEP-CTERM sorting domain-containing protein</fullName>
    </submittedName>
</protein>
<gene>
    <name evidence="1" type="ORF">GO485_28830</name>
</gene>